<evidence type="ECO:0000256" key="4">
    <source>
        <dbReference type="ARBA" id="ARBA00023136"/>
    </source>
</evidence>
<keyword evidence="8" id="KW-1185">Reference proteome</keyword>
<evidence type="ECO:0000259" key="6">
    <source>
        <dbReference type="Pfam" id="PF07291"/>
    </source>
</evidence>
<evidence type="ECO:0000256" key="1">
    <source>
        <dbReference type="ARBA" id="ARBA00004141"/>
    </source>
</evidence>
<reference evidence="7 8" key="1">
    <citation type="submission" date="2021-02" db="EMBL/GenBank/DDBJ databases">
        <title>Actinophytocola xerophila sp. nov., isolated from soil of cotton cropping field.</title>
        <authorList>
            <person name="Huang R."/>
            <person name="Chen X."/>
            <person name="Ge X."/>
            <person name="Liu W."/>
        </authorList>
    </citation>
    <scope>NUCLEOTIDE SEQUENCE [LARGE SCALE GENOMIC DNA]</scope>
    <source>
        <strain evidence="7 8">S1-96</strain>
    </source>
</reference>
<proteinExistence type="predicted"/>
<evidence type="ECO:0000256" key="2">
    <source>
        <dbReference type="ARBA" id="ARBA00022692"/>
    </source>
</evidence>
<dbReference type="Pfam" id="PF07291">
    <property type="entry name" value="MauE"/>
    <property type="match status" value="1"/>
</dbReference>
<dbReference type="RefSeq" id="WP_260189564.1">
    <property type="nucleotide sequence ID" value="NZ_JAFFZE010000004.1"/>
</dbReference>
<evidence type="ECO:0000313" key="8">
    <source>
        <dbReference type="Proteomes" id="UP001156441"/>
    </source>
</evidence>
<feature type="transmembrane region" description="Helical" evidence="5">
    <location>
        <begin position="115"/>
        <end position="135"/>
    </location>
</feature>
<keyword evidence="3 5" id="KW-1133">Transmembrane helix</keyword>
<organism evidence="7 8">
    <name type="scientific">Actinophytocola gossypii</name>
    <dbReference type="NCBI Taxonomy" id="2812003"/>
    <lineage>
        <taxon>Bacteria</taxon>
        <taxon>Bacillati</taxon>
        <taxon>Actinomycetota</taxon>
        <taxon>Actinomycetes</taxon>
        <taxon>Pseudonocardiales</taxon>
        <taxon>Pseudonocardiaceae</taxon>
    </lineage>
</organism>
<gene>
    <name evidence="7" type="ORF">JT362_03640</name>
</gene>
<comment type="caution">
    <text evidence="7">The sequence shown here is derived from an EMBL/GenBank/DDBJ whole genome shotgun (WGS) entry which is preliminary data.</text>
</comment>
<protein>
    <recommendedName>
        <fullName evidence="6">Methylamine utilisation protein MauE domain-containing protein</fullName>
    </recommendedName>
</protein>
<dbReference type="InterPro" id="IPR009908">
    <property type="entry name" value="Methylamine_util_MauE"/>
</dbReference>
<evidence type="ECO:0000313" key="7">
    <source>
        <dbReference type="EMBL" id="MCT2582216.1"/>
    </source>
</evidence>
<feature type="transmembrane region" description="Helical" evidence="5">
    <location>
        <begin position="142"/>
        <end position="159"/>
    </location>
</feature>
<name>A0ABT2J2Z5_9PSEU</name>
<evidence type="ECO:0000256" key="5">
    <source>
        <dbReference type="SAM" id="Phobius"/>
    </source>
</evidence>
<dbReference type="Proteomes" id="UP001156441">
    <property type="component" value="Unassembled WGS sequence"/>
</dbReference>
<feature type="domain" description="Methylamine utilisation protein MauE" evidence="6">
    <location>
        <begin position="5"/>
        <end position="125"/>
    </location>
</feature>
<dbReference type="EMBL" id="JAFFZE010000004">
    <property type="protein sequence ID" value="MCT2582216.1"/>
    <property type="molecule type" value="Genomic_DNA"/>
</dbReference>
<keyword evidence="2 5" id="KW-0812">Transmembrane</keyword>
<feature type="transmembrane region" description="Helical" evidence="5">
    <location>
        <begin position="45"/>
        <end position="65"/>
    </location>
</feature>
<feature type="transmembrane region" description="Helical" evidence="5">
    <location>
        <begin position="70"/>
        <end position="87"/>
    </location>
</feature>
<accession>A0ABT2J2Z5</accession>
<comment type="subcellular location">
    <subcellularLocation>
        <location evidence="1">Membrane</location>
        <topology evidence="1">Multi-pass membrane protein</topology>
    </subcellularLocation>
</comment>
<evidence type="ECO:0000256" key="3">
    <source>
        <dbReference type="ARBA" id="ARBA00022989"/>
    </source>
</evidence>
<sequence>MVFPVSVAANVVLVVLVIAVAERLTAPRVLPAAMTAHRVVPGRAVRPVAVAVTAAEAGLAVLLLLAPSPIVLAGAAVLFAAYGGYAWHVTASGRGGPCGCGGAEVPMNHWVVGRAVVLAALAAVASAAHAAVLPLTRFDSRLVLVLLAAVTIAVLLWHLPAAMTQHNSEEAER</sequence>
<keyword evidence="4 5" id="KW-0472">Membrane</keyword>